<dbReference type="Pfam" id="PF10130">
    <property type="entry name" value="PIN_2"/>
    <property type="match status" value="1"/>
</dbReference>
<keyword evidence="2" id="KW-0479">Metal-binding</keyword>
<dbReference type="GO" id="GO:0016787">
    <property type="term" value="F:hydrolase activity"/>
    <property type="evidence" value="ECO:0007669"/>
    <property type="project" value="UniProtKB-KW"/>
</dbReference>
<dbReference type="RefSeq" id="WP_285999351.1">
    <property type="nucleotide sequence ID" value="NZ_CP127295.1"/>
</dbReference>
<evidence type="ECO:0000259" key="5">
    <source>
        <dbReference type="Pfam" id="PF10130"/>
    </source>
</evidence>
<keyword evidence="7" id="KW-1185">Reference proteome</keyword>
<keyword evidence="4" id="KW-0460">Magnesium</keyword>
<dbReference type="InterPro" id="IPR002716">
    <property type="entry name" value="PIN_dom"/>
</dbReference>
<name>A0A9Y2JT03_9PSEU</name>
<accession>A0A9Y2JT03</accession>
<evidence type="ECO:0000313" key="6">
    <source>
        <dbReference type="EMBL" id="WIY02947.1"/>
    </source>
</evidence>
<dbReference type="EMBL" id="CP127295">
    <property type="protein sequence ID" value="WIY02947.1"/>
    <property type="molecule type" value="Genomic_DNA"/>
</dbReference>
<evidence type="ECO:0000256" key="1">
    <source>
        <dbReference type="ARBA" id="ARBA00022722"/>
    </source>
</evidence>
<evidence type="ECO:0000256" key="4">
    <source>
        <dbReference type="ARBA" id="ARBA00022842"/>
    </source>
</evidence>
<evidence type="ECO:0000256" key="2">
    <source>
        <dbReference type="ARBA" id="ARBA00022723"/>
    </source>
</evidence>
<reference evidence="6 7" key="1">
    <citation type="submission" date="2023-06" db="EMBL/GenBank/DDBJ databases">
        <authorList>
            <person name="Oyuntsetseg B."/>
            <person name="Kim S.B."/>
        </authorList>
    </citation>
    <scope>NUCLEOTIDE SEQUENCE [LARGE SCALE GENOMIC DNA]</scope>
    <source>
        <strain evidence="6 7">4-36</strain>
    </source>
</reference>
<evidence type="ECO:0000256" key="3">
    <source>
        <dbReference type="ARBA" id="ARBA00022801"/>
    </source>
</evidence>
<keyword evidence="1" id="KW-0540">Nuclease</keyword>
<gene>
    <name evidence="6" type="ORF">QRX60_03460</name>
</gene>
<proteinExistence type="predicted"/>
<protein>
    <submittedName>
        <fullName evidence="6">PIN domain-containing protein</fullName>
    </submittedName>
</protein>
<dbReference type="GO" id="GO:0004518">
    <property type="term" value="F:nuclease activity"/>
    <property type="evidence" value="ECO:0007669"/>
    <property type="project" value="UniProtKB-KW"/>
</dbReference>
<organism evidence="6 7">
    <name type="scientific">Amycolatopsis mongoliensis</name>
    <dbReference type="NCBI Taxonomy" id="715475"/>
    <lineage>
        <taxon>Bacteria</taxon>
        <taxon>Bacillati</taxon>
        <taxon>Actinomycetota</taxon>
        <taxon>Actinomycetes</taxon>
        <taxon>Pseudonocardiales</taxon>
        <taxon>Pseudonocardiaceae</taxon>
        <taxon>Amycolatopsis</taxon>
    </lineage>
</organism>
<dbReference type="GO" id="GO:0046872">
    <property type="term" value="F:metal ion binding"/>
    <property type="evidence" value="ECO:0007669"/>
    <property type="project" value="UniProtKB-KW"/>
</dbReference>
<dbReference type="Proteomes" id="UP001239397">
    <property type="component" value="Chromosome"/>
</dbReference>
<dbReference type="AlphaFoldDB" id="A0A9Y2JT03"/>
<keyword evidence="3" id="KW-0378">Hydrolase</keyword>
<dbReference type="KEGG" id="amog:QRX60_03460"/>
<feature type="domain" description="PIN" evidence="5">
    <location>
        <begin position="40"/>
        <end position="139"/>
    </location>
</feature>
<evidence type="ECO:0000313" key="7">
    <source>
        <dbReference type="Proteomes" id="UP001239397"/>
    </source>
</evidence>
<sequence>MSRPSHPVTVVVADAMILMRMSCRLALDAGPTALAVDATRTGHARIYITAEVEREVIHRMEKVAKHVSAEAALEAWRRLLAPSITVVDLPFGDVLHPAVRGIVELDPDDVLTGALALLVGPALVWSEDHSLTDTGFASELSWRETGEALVELARTEAAWAGGLGLTALTSTALVELAKAGARFARQGPLQALGLGLGVGAALFGLVGPGGSRWARTRTAFTAGGRFVVKYANELAVRSEAAEARLYRVQPRGSDGLVEGAARRLARAPQPMTASELRDALRRSRRPGLGDREVTAAAIERALAAHPAFHRLTGKRWKLGRPVRFPNGLDL</sequence>